<dbReference type="InterPro" id="IPR050587">
    <property type="entry name" value="GNT1/Glycosyltrans_8"/>
</dbReference>
<evidence type="ECO:0000313" key="2">
    <source>
        <dbReference type="RefSeq" id="XP_014681969.1"/>
    </source>
</evidence>
<sequence length="156" mass="18093">MVTNKVSLEFRYLLSELYNDMIPISVLERINAMRMSVRLIYESLAALDTWQYCRQYSKCVFLAPDTLVHHNIDYLFGEPQLSAVAYHRRPQTFHSSVMVVEPTAAHNTFKSTNENQNARCCADQILNRHFKRWHELPPTYCSEVNSSFAYVPPGGE</sequence>
<evidence type="ECO:0000313" key="1">
    <source>
        <dbReference type="Proteomes" id="UP000695022"/>
    </source>
</evidence>
<dbReference type="GeneID" id="106821600"/>
<accession>A0ABM1FBZ8</accession>
<proteinExistence type="predicted"/>
<dbReference type="RefSeq" id="XP_014681969.1">
    <property type="nucleotide sequence ID" value="XM_014826483.1"/>
</dbReference>
<dbReference type="Gene3D" id="3.90.550.10">
    <property type="entry name" value="Spore Coat Polysaccharide Biosynthesis Protein SpsA, Chain A"/>
    <property type="match status" value="1"/>
</dbReference>
<organism evidence="1 2">
    <name type="scientific">Priapulus caudatus</name>
    <name type="common">Priapulid worm</name>
    <dbReference type="NCBI Taxonomy" id="37621"/>
    <lineage>
        <taxon>Eukaryota</taxon>
        <taxon>Metazoa</taxon>
        <taxon>Ecdysozoa</taxon>
        <taxon>Scalidophora</taxon>
        <taxon>Priapulida</taxon>
        <taxon>Priapulimorpha</taxon>
        <taxon>Priapulimorphida</taxon>
        <taxon>Priapulidae</taxon>
        <taxon>Priapulus</taxon>
    </lineage>
</organism>
<dbReference type="InterPro" id="IPR029044">
    <property type="entry name" value="Nucleotide-diphossugar_trans"/>
</dbReference>
<reference evidence="2" key="1">
    <citation type="submission" date="2025-08" db="UniProtKB">
        <authorList>
            <consortium name="RefSeq"/>
        </authorList>
    </citation>
    <scope>IDENTIFICATION</scope>
</reference>
<protein>
    <submittedName>
        <fullName evidence="2">Glycogenin-1-like</fullName>
    </submittedName>
</protein>
<dbReference type="Proteomes" id="UP000695022">
    <property type="component" value="Unplaced"/>
</dbReference>
<gene>
    <name evidence="2" type="primary">LOC106821600</name>
</gene>
<dbReference type="PANTHER" id="PTHR11183">
    <property type="entry name" value="GLYCOGENIN SUBFAMILY MEMBER"/>
    <property type="match status" value="1"/>
</dbReference>
<keyword evidence="1" id="KW-1185">Reference proteome</keyword>
<dbReference type="SUPFAM" id="SSF53448">
    <property type="entry name" value="Nucleotide-diphospho-sugar transferases"/>
    <property type="match status" value="1"/>
</dbReference>
<name>A0ABM1FBZ8_PRICU</name>